<evidence type="ECO:0000313" key="2">
    <source>
        <dbReference type="Proteomes" id="UP000321408"/>
    </source>
</evidence>
<proteinExistence type="predicted"/>
<gene>
    <name evidence="1" type="ORF">DSAG12_01688</name>
</gene>
<reference evidence="1 2" key="1">
    <citation type="journal article" date="2020" name="Nature">
        <title>Isolation of an archaeon at the prokaryote-eukaryote interface.</title>
        <authorList>
            <person name="Imachi H."/>
            <person name="Nobu M.K."/>
            <person name="Nakahara N."/>
            <person name="Morono Y."/>
            <person name="Ogawara M."/>
            <person name="Takaki Y."/>
            <person name="Takano Y."/>
            <person name="Uematsu K."/>
            <person name="Ikuta T."/>
            <person name="Ito M."/>
            <person name="Matsui Y."/>
            <person name="Miyazaki M."/>
            <person name="Murata K."/>
            <person name="Saito Y."/>
            <person name="Sakai S."/>
            <person name="Song C."/>
            <person name="Tasumi E."/>
            <person name="Yamanaka Y."/>
            <person name="Yamaguchi T."/>
            <person name="Kamagata Y."/>
            <person name="Tamaki H."/>
            <person name="Takai K."/>
        </authorList>
    </citation>
    <scope>NUCLEOTIDE SEQUENCE [LARGE SCALE GENOMIC DNA]</scope>
    <source>
        <strain evidence="1 2">MK-D1</strain>
    </source>
</reference>
<dbReference type="GeneID" id="41329681"/>
<keyword evidence="2" id="KW-1185">Reference proteome</keyword>
<dbReference type="KEGG" id="psyt:DSAG12_01688"/>
<organism evidence="1 2">
    <name type="scientific">Promethearchaeum syntrophicum</name>
    <dbReference type="NCBI Taxonomy" id="2594042"/>
    <lineage>
        <taxon>Archaea</taxon>
        <taxon>Promethearchaeati</taxon>
        <taxon>Promethearchaeota</taxon>
        <taxon>Promethearchaeia</taxon>
        <taxon>Promethearchaeales</taxon>
        <taxon>Promethearchaeaceae</taxon>
        <taxon>Promethearchaeum</taxon>
    </lineage>
</organism>
<evidence type="ECO:0000313" key="1">
    <source>
        <dbReference type="EMBL" id="QEE15861.1"/>
    </source>
</evidence>
<name>A0A5B9DA45_9ARCH</name>
<dbReference type="RefSeq" id="WP_147662758.1">
    <property type="nucleotide sequence ID" value="NZ_CP042905.2"/>
</dbReference>
<dbReference type="EMBL" id="CP042905">
    <property type="protein sequence ID" value="QEE15861.1"/>
    <property type="molecule type" value="Genomic_DNA"/>
</dbReference>
<protein>
    <submittedName>
        <fullName evidence="1">Uncharacterized protein</fullName>
    </submittedName>
</protein>
<dbReference type="Proteomes" id="UP000321408">
    <property type="component" value="Chromosome"/>
</dbReference>
<dbReference type="AlphaFoldDB" id="A0A5B9DA45"/>
<reference evidence="1 2" key="2">
    <citation type="journal article" date="2024" name="Int. J. Syst. Evol. Microbiol.">
        <title>Promethearchaeum syntrophicum gen. nov., sp. nov., an anaerobic, obligately syntrophic archaeon, the first isolate of the lineage 'Asgard' archaea, and proposal of the new archaeal phylum Promethearchaeota phyl. nov. and kingdom Promethearchaeati regn. nov.</title>
        <authorList>
            <person name="Imachi H."/>
            <person name="Nobu M.K."/>
            <person name="Kato S."/>
            <person name="Takaki Y."/>
            <person name="Miyazaki M."/>
            <person name="Miyata M."/>
            <person name="Ogawara M."/>
            <person name="Saito Y."/>
            <person name="Sakai S."/>
            <person name="Tahara Y.O."/>
            <person name="Takano Y."/>
            <person name="Tasumi E."/>
            <person name="Uematsu K."/>
            <person name="Yoshimura T."/>
            <person name="Itoh T."/>
            <person name="Ohkuma M."/>
            <person name="Takai K."/>
        </authorList>
    </citation>
    <scope>NUCLEOTIDE SEQUENCE [LARGE SCALE GENOMIC DNA]</scope>
    <source>
        <strain evidence="1 2">MK-D1</strain>
    </source>
</reference>
<sequence length="388" mass="44614">MDFEQFLEKNVEISNARIKKLHGFAKKIWNRQKITPIDLHYKCLDTWDKLSKDLDCKILPLVKVNEDRPITNLIFGSGSFTTGKFQAEQYNVVKSYCSEPPIILQGIVSNKSKMHDSNASDISNQFSVPLVELDFIDWYHENIDKNEQNPIRATKYLFGDNEEKPSLPDIARKFSIRQDRYHKILGEEIAHTIKNQTDIVSARGYNFQFCGSMFAHQPNHQPHINDTHPADLSYIDSKSKKKLYAGWQSGAVELMMKDKIHETYRGSFIEVEYMNNFNQINTLDEGVLMGIGKGVTPESDMNLTPTQIQSIMKIMDDYFFCTLEPTGLILLWGVTDRPIPVIYKSKEGKIVIVKQRAVFVGNKFHSGLNAWGSNLDEDMKELQDFIFP</sequence>
<accession>A0A5B9DA45</accession>